<dbReference type="Proteomes" id="UP000254051">
    <property type="component" value="Unassembled WGS sequence"/>
</dbReference>
<dbReference type="RefSeq" id="WP_109709239.1">
    <property type="nucleotide sequence ID" value="NZ_QGDS01000002.1"/>
</dbReference>
<gene>
    <name evidence="1" type="ORF">SAMN05216529_102486</name>
</gene>
<dbReference type="Pfam" id="PF12900">
    <property type="entry name" value="Pyridox_ox_2"/>
    <property type="match status" value="1"/>
</dbReference>
<dbReference type="SUPFAM" id="SSF50475">
    <property type="entry name" value="FMN-binding split barrel"/>
    <property type="match status" value="1"/>
</dbReference>
<name>A0A316A443_9FIRM</name>
<dbReference type="PANTHER" id="PTHR34071:SF2">
    <property type="entry name" value="FLAVIN-NUCLEOTIDE-BINDING PROTEIN"/>
    <property type="match status" value="1"/>
</dbReference>
<dbReference type="Gene3D" id="2.30.110.10">
    <property type="entry name" value="Electron Transport, Fmn-binding Protein, Chain A"/>
    <property type="match status" value="1"/>
</dbReference>
<proteinExistence type="predicted"/>
<dbReference type="InterPro" id="IPR012349">
    <property type="entry name" value="Split_barrel_FMN-bd"/>
</dbReference>
<dbReference type="AlphaFoldDB" id="A0A316A443"/>
<dbReference type="OrthoDB" id="9794935at2"/>
<dbReference type="PANTHER" id="PTHR34071">
    <property type="entry name" value="5-NITROIMIDAZOLE ANTIBIOTICS RESISTANCE PROTEIN, NIMA-FAMILY-RELATED PROTEIN-RELATED"/>
    <property type="match status" value="1"/>
</dbReference>
<sequence>MFREMRRTDRQLTEEETMQILQDNQYGVLSTVSMDGYPYGVPMSYAYANGKIYFHGTNANGLKKENIEHNSKACFTVVGNTEVLPSKFSTKYESVIAFGQIKISEDTQDVLRKLIQKYSPEYLENGEKYISTTMKNVTVYEFEIESVTGKARKNG</sequence>
<evidence type="ECO:0008006" key="3">
    <source>
        <dbReference type="Google" id="ProtNLM"/>
    </source>
</evidence>
<reference evidence="2" key="1">
    <citation type="submission" date="2017-07" db="EMBL/GenBank/DDBJ databases">
        <authorList>
            <person name="Varghese N."/>
            <person name="Submissions S."/>
        </authorList>
    </citation>
    <scope>NUCLEOTIDE SEQUENCE [LARGE SCALE GENOMIC DNA]</scope>
    <source>
        <strain evidence="2">NLAE-zl-C134</strain>
    </source>
</reference>
<evidence type="ECO:0000313" key="1">
    <source>
        <dbReference type="EMBL" id="SUQ13266.1"/>
    </source>
</evidence>
<dbReference type="InterPro" id="IPR024747">
    <property type="entry name" value="Pyridox_Oxase-rel"/>
</dbReference>
<keyword evidence="2" id="KW-1185">Reference proteome</keyword>
<organism evidence="1 2">
    <name type="scientific">Faecalicatena contorta</name>
    <dbReference type="NCBI Taxonomy" id="39482"/>
    <lineage>
        <taxon>Bacteria</taxon>
        <taxon>Bacillati</taxon>
        <taxon>Bacillota</taxon>
        <taxon>Clostridia</taxon>
        <taxon>Lachnospirales</taxon>
        <taxon>Lachnospiraceae</taxon>
        <taxon>Faecalicatena</taxon>
    </lineage>
</organism>
<evidence type="ECO:0000313" key="2">
    <source>
        <dbReference type="Proteomes" id="UP000254051"/>
    </source>
</evidence>
<accession>A0A316A443</accession>
<dbReference type="EMBL" id="UHJJ01000002">
    <property type="protein sequence ID" value="SUQ13266.1"/>
    <property type="molecule type" value="Genomic_DNA"/>
</dbReference>
<protein>
    <recommendedName>
        <fullName evidence="3">Pyridoxamine 5'-phosphate oxidase</fullName>
    </recommendedName>
</protein>